<organism evidence="2 3">
    <name type="scientific">Mycena rosella</name>
    <name type="common">Pink bonnet</name>
    <name type="synonym">Agaricus rosellus</name>
    <dbReference type="NCBI Taxonomy" id="1033263"/>
    <lineage>
        <taxon>Eukaryota</taxon>
        <taxon>Fungi</taxon>
        <taxon>Dikarya</taxon>
        <taxon>Basidiomycota</taxon>
        <taxon>Agaricomycotina</taxon>
        <taxon>Agaricomycetes</taxon>
        <taxon>Agaricomycetidae</taxon>
        <taxon>Agaricales</taxon>
        <taxon>Marasmiineae</taxon>
        <taxon>Mycenaceae</taxon>
        <taxon>Mycena</taxon>
    </lineage>
</organism>
<sequence>MPPPQMVTPKLLPAQRRDVSPPRPAPPQGREAFVHGMGEYLCISAQRGVTHPRLL</sequence>
<comment type="caution">
    <text evidence="2">The sequence shown here is derived from an EMBL/GenBank/DDBJ whole genome shotgun (WGS) entry which is preliminary data.</text>
</comment>
<dbReference type="AlphaFoldDB" id="A0AAD7BNW1"/>
<evidence type="ECO:0000313" key="3">
    <source>
        <dbReference type="Proteomes" id="UP001221757"/>
    </source>
</evidence>
<feature type="region of interest" description="Disordered" evidence="1">
    <location>
        <begin position="1"/>
        <end position="29"/>
    </location>
</feature>
<keyword evidence="3" id="KW-1185">Reference proteome</keyword>
<reference evidence="2" key="1">
    <citation type="submission" date="2023-03" db="EMBL/GenBank/DDBJ databases">
        <title>Massive genome expansion in bonnet fungi (Mycena s.s.) driven by repeated elements and novel gene families across ecological guilds.</title>
        <authorList>
            <consortium name="Lawrence Berkeley National Laboratory"/>
            <person name="Harder C.B."/>
            <person name="Miyauchi S."/>
            <person name="Viragh M."/>
            <person name="Kuo A."/>
            <person name="Thoen E."/>
            <person name="Andreopoulos B."/>
            <person name="Lu D."/>
            <person name="Skrede I."/>
            <person name="Drula E."/>
            <person name="Henrissat B."/>
            <person name="Morin E."/>
            <person name="Kohler A."/>
            <person name="Barry K."/>
            <person name="LaButti K."/>
            <person name="Morin E."/>
            <person name="Salamov A."/>
            <person name="Lipzen A."/>
            <person name="Mereny Z."/>
            <person name="Hegedus B."/>
            <person name="Baldrian P."/>
            <person name="Stursova M."/>
            <person name="Weitz H."/>
            <person name="Taylor A."/>
            <person name="Grigoriev I.V."/>
            <person name="Nagy L.G."/>
            <person name="Martin F."/>
            <person name="Kauserud H."/>
        </authorList>
    </citation>
    <scope>NUCLEOTIDE SEQUENCE</scope>
    <source>
        <strain evidence="2">CBHHK067</strain>
    </source>
</reference>
<evidence type="ECO:0000313" key="2">
    <source>
        <dbReference type="EMBL" id="KAJ7626509.1"/>
    </source>
</evidence>
<dbReference type="EMBL" id="JARKIE010000580">
    <property type="protein sequence ID" value="KAJ7626509.1"/>
    <property type="molecule type" value="Genomic_DNA"/>
</dbReference>
<name>A0AAD7BNW1_MYCRO</name>
<evidence type="ECO:0000256" key="1">
    <source>
        <dbReference type="SAM" id="MobiDB-lite"/>
    </source>
</evidence>
<accession>A0AAD7BNW1</accession>
<dbReference type="Proteomes" id="UP001221757">
    <property type="component" value="Unassembled WGS sequence"/>
</dbReference>
<protein>
    <submittedName>
        <fullName evidence="2">Uncharacterized protein</fullName>
    </submittedName>
</protein>
<gene>
    <name evidence="2" type="ORF">B0H17DRAFT_1110653</name>
</gene>
<proteinExistence type="predicted"/>